<evidence type="ECO:0008006" key="4">
    <source>
        <dbReference type="Google" id="ProtNLM"/>
    </source>
</evidence>
<name>A0A368JJV9_9BACT</name>
<dbReference type="Proteomes" id="UP000253383">
    <property type="component" value="Unassembled WGS sequence"/>
</dbReference>
<feature type="chain" id="PRO_5016713046" description="Membrane or secreted protein" evidence="1">
    <location>
        <begin position="20"/>
        <end position="262"/>
    </location>
</feature>
<keyword evidence="3" id="KW-1185">Reference proteome</keyword>
<dbReference type="EMBL" id="QOWE01000016">
    <property type="protein sequence ID" value="RCR67938.1"/>
    <property type="molecule type" value="Genomic_DNA"/>
</dbReference>
<feature type="signal peptide" evidence="1">
    <location>
        <begin position="1"/>
        <end position="19"/>
    </location>
</feature>
<keyword evidence="1" id="KW-0732">Signal</keyword>
<sequence>MTMKKLVFLFFLGVLSALIADEPVSKLNGAYRQTTYKFGKMTDWRTRDSVTVIKVFKDGYWFSGWYDDKRQGRKAFDGVGGGTYALKNGKYLEKIAYYSWDSTAVGSVLAMDYQVDSKAFKQTGFLNSEKYKNYEVSEIDERITPKEPLKNNGLEGVWLMQEGTWGKTRLGEGPYKGISVVKIFSYPLVVYAYYNPKTGQFNGAGAGTYQYDGKVLTETNEFFSWDQSQKGVKNEFKVTKQGETYQQEGWKGTLREVFARAK</sequence>
<evidence type="ECO:0000313" key="2">
    <source>
        <dbReference type="EMBL" id="RCR67938.1"/>
    </source>
</evidence>
<evidence type="ECO:0000256" key="1">
    <source>
        <dbReference type="SAM" id="SignalP"/>
    </source>
</evidence>
<evidence type="ECO:0000313" key="3">
    <source>
        <dbReference type="Proteomes" id="UP000253383"/>
    </source>
</evidence>
<reference evidence="2 3" key="1">
    <citation type="submission" date="2018-07" db="EMBL/GenBank/DDBJ databases">
        <title>Genome analysis of Larkinella rosea.</title>
        <authorList>
            <person name="Zhou Z."/>
            <person name="Wang G."/>
        </authorList>
    </citation>
    <scope>NUCLEOTIDE SEQUENCE [LARGE SCALE GENOMIC DNA]</scope>
    <source>
        <strain evidence="3">zzj9</strain>
    </source>
</reference>
<accession>A0A368JJV9</accession>
<dbReference type="AlphaFoldDB" id="A0A368JJV9"/>
<comment type="caution">
    <text evidence="2">The sequence shown here is derived from an EMBL/GenBank/DDBJ whole genome shotgun (WGS) entry which is preliminary data.</text>
</comment>
<proteinExistence type="predicted"/>
<protein>
    <recommendedName>
        <fullName evidence="4">Membrane or secreted protein</fullName>
    </recommendedName>
</protein>
<organism evidence="2 3">
    <name type="scientific">Larkinella punicea</name>
    <dbReference type="NCBI Taxonomy" id="2315727"/>
    <lineage>
        <taxon>Bacteria</taxon>
        <taxon>Pseudomonadati</taxon>
        <taxon>Bacteroidota</taxon>
        <taxon>Cytophagia</taxon>
        <taxon>Cytophagales</taxon>
        <taxon>Spirosomataceae</taxon>
        <taxon>Larkinella</taxon>
    </lineage>
</organism>
<gene>
    <name evidence="2" type="ORF">DUE52_19665</name>
</gene>